<dbReference type="AlphaFoldDB" id="A0A1C3NW72"/>
<protein>
    <submittedName>
        <fullName evidence="1">Uncharacterized protein</fullName>
    </submittedName>
</protein>
<dbReference type="Proteomes" id="UP000199013">
    <property type="component" value="Unassembled WGS sequence"/>
</dbReference>
<proteinExistence type="predicted"/>
<name>A0A1C3NW72_9ACTN</name>
<gene>
    <name evidence="1" type="ORF">FDG2_1713</name>
</gene>
<dbReference type="InterPro" id="IPR041160">
    <property type="entry name" value="LD_cluster2"/>
</dbReference>
<accession>A0A1C3NW72</accession>
<keyword evidence="2" id="KW-1185">Reference proteome</keyword>
<evidence type="ECO:0000313" key="1">
    <source>
        <dbReference type="EMBL" id="SBW20501.1"/>
    </source>
</evidence>
<sequence>MSSLADIRVAVSVSDSPDLARRGLGVPHQRHAFVEIARHVLAAGGSLAYGGDLRLGGYSRVLFDLVDTYDLPGRPGPERVTDYLAWHLFLRFGVDERAELVDVATVVDVPPPADISPDDPDLRGDPATVVARWKRARALTAMRERMAAETDARVMLGGAVVVGSGFYPGLLEEAVLTLRAGRPLFLLGGFGGCTERVIEAVNGGRPHDLELDSQVAARPEYAELVAEAARAGAPVDYDSLLEELRAAGPRALANGLDQAENEVLFTTDDTDEMVALVLCGLRRIAVR</sequence>
<dbReference type="Pfam" id="PF18163">
    <property type="entry name" value="LD_cluster2"/>
    <property type="match status" value="1"/>
</dbReference>
<dbReference type="EMBL" id="FLUV01000715">
    <property type="protein sequence ID" value="SBW20501.1"/>
    <property type="molecule type" value="Genomic_DNA"/>
</dbReference>
<evidence type="ECO:0000313" key="2">
    <source>
        <dbReference type="Proteomes" id="UP000199013"/>
    </source>
</evidence>
<organism evidence="1 2">
    <name type="scientific">Candidatus Protofrankia californiensis</name>
    <dbReference type="NCBI Taxonomy" id="1839754"/>
    <lineage>
        <taxon>Bacteria</taxon>
        <taxon>Bacillati</taxon>
        <taxon>Actinomycetota</taxon>
        <taxon>Actinomycetes</taxon>
        <taxon>Frankiales</taxon>
        <taxon>Frankiaceae</taxon>
        <taxon>Protofrankia</taxon>
    </lineage>
</organism>
<reference evidence="2" key="1">
    <citation type="submission" date="2016-02" db="EMBL/GenBank/DDBJ databases">
        <authorList>
            <person name="Wibberg D."/>
        </authorList>
    </citation>
    <scope>NUCLEOTIDE SEQUENCE [LARGE SCALE GENOMIC DNA]</scope>
</reference>